<proteinExistence type="predicted"/>
<comment type="caution">
    <text evidence="1">The sequence shown here is derived from an EMBL/GenBank/DDBJ whole genome shotgun (WGS) entry which is preliminary data.</text>
</comment>
<evidence type="ECO:0000313" key="1">
    <source>
        <dbReference type="EMBL" id="KAI4389403.1"/>
    </source>
</evidence>
<dbReference type="EMBL" id="CM042880">
    <property type="protein sequence ID" value="KAI4389403.1"/>
    <property type="molecule type" value="Genomic_DNA"/>
</dbReference>
<accession>A0ACB9SIS5</accession>
<evidence type="ECO:0000313" key="2">
    <source>
        <dbReference type="Proteomes" id="UP001057402"/>
    </source>
</evidence>
<keyword evidence="2" id="KW-1185">Reference proteome</keyword>
<sequence>MHYQMAYRVQNHALDLNVANNNGDALLIQADYHNSQSPTCLYVPRQISREDLLRLLPERWVTNYERTRQKVKPIQSSEAKYIRERDGTVVIKFNRSHEKDAPTPSIFPTMFMMQPVPRRRKPDSLNKIIHSFDEQGQETYHFRDPETDHCYWDVCTSEMCGCKNDHLPSDDEDIKRKKRSGHRNLPDSDSDSDDDDQDDKPSKDDEADAAPQIATDYGAWQFLIDQAQHKRPKKQPSKVLPCYRNILKWQRKNLSSQALPVPEAVLPTSCVQEAAESIPTCTPSEIMMMGRPGELNFPPQNEQTIDGIKYCSKIPIPTGVDAQGNPLRNSIAENVLNWQSQNALAQNGNGKGLKIRLIIIYGV</sequence>
<name>A0ACB9SIS5_9MYRT</name>
<protein>
    <submittedName>
        <fullName evidence="1">Uncharacterized protein</fullName>
    </submittedName>
</protein>
<organism evidence="1 2">
    <name type="scientific">Melastoma candidum</name>
    <dbReference type="NCBI Taxonomy" id="119954"/>
    <lineage>
        <taxon>Eukaryota</taxon>
        <taxon>Viridiplantae</taxon>
        <taxon>Streptophyta</taxon>
        <taxon>Embryophyta</taxon>
        <taxon>Tracheophyta</taxon>
        <taxon>Spermatophyta</taxon>
        <taxon>Magnoliopsida</taxon>
        <taxon>eudicotyledons</taxon>
        <taxon>Gunneridae</taxon>
        <taxon>Pentapetalae</taxon>
        <taxon>rosids</taxon>
        <taxon>malvids</taxon>
        <taxon>Myrtales</taxon>
        <taxon>Melastomataceae</taxon>
        <taxon>Melastomatoideae</taxon>
        <taxon>Melastomateae</taxon>
        <taxon>Melastoma</taxon>
    </lineage>
</organism>
<dbReference type="Proteomes" id="UP001057402">
    <property type="component" value="Chromosome 1"/>
</dbReference>
<gene>
    <name evidence="1" type="ORF">MLD38_001633</name>
</gene>
<reference evidence="2" key="1">
    <citation type="journal article" date="2023" name="Front. Plant Sci.">
        <title>Chromosomal-level genome assembly of Melastoma candidum provides insights into trichome evolution.</title>
        <authorList>
            <person name="Zhong Y."/>
            <person name="Wu W."/>
            <person name="Sun C."/>
            <person name="Zou P."/>
            <person name="Liu Y."/>
            <person name="Dai S."/>
            <person name="Zhou R."/>
        </authorList>
    </citation>
    <scope>NUCLEOTIDE SEQUENCE [LARGE SCALE GENOMIC DNA]</scope>
</reference>